<evidence type="ECO:0000313" key="2">
    <source>
        <dbReference type="Proteomes" id="UP001257277"/>
    </source>
</evidence>
<name>A0ABU3LCI9_9FLAO</name>
<evidence type="ECO:0008006" key="3">
    <source>
        <dbReference type="Google" id="ProtNLM"/>
    </source>
</evidence>
<keyword evidence="2" id="KW-1185">Reference proteome</keyword>
<sequence>MIVFDLINDEAPLFVAAIKELPRFKNKPNDFVFITEGNRWKKEVEGLSCRNRLHFFDKLEKEDVNLDEELKRISNEYDNFNMYASDRYLIQKDRFFQKKMLVYTYLFFEDLFSKNVTHYFTTGIAYTYNLISFQVSKKFNVRHVSFYGIRFRNRTAISLDQKNTFNEVRDWYKGFTLGKIKDEMYEPINHFLTRPTQPGYMKNAINSSKLEFVFIKEFFIRFKRYYFSNKHRFDLFSRNPFELSSFKIKKIFNAKRIDFSHKRVFDQVKKEDKYFLFPLHMQPEASTLILAPFYVNQKDCIVNISKLIPPDTYLYVKEHKSALGQHSLKFYKELKRHPNIKVISYRENMFELIHNSLGTINLSSTVGLESLMIKKPTVLLGDVFYNDSGLTFKVDSFKELEKVLNEVNNEGFSLDTTFENYNEKLAFYIDALLKKSYPFEFNVAKMDTKAKVLTPTNIKEFSKCLESLIS</sequence>
<dbReference type="SUPFAM" id="SSF53756">
    <property type="entry name" value="UDP-Glycosyltransferase/glycogen phosphorylase"/>
    <property type="match status" value="1"/>
</dbReference>
<reference evidence="1 2" key="1">
    <citation type="submission" date="2023-09" db="EMBL/GenBank/DDBJ databases">
        <title>Novel taxa isolated from Blanes Bay.</title>
        <authorList>
            <person name="Rey-Velasco X."/>
            <person name="Lucena T."/>
        </authorList>
    </citation>
    <scope>NUCLEOTIDE SEQUENCE [LARGE SCALE GENOMIC DNA]</scope>
    <source>
        <strain evidence="1 2">S356</strain>
    </source>
</reference>
<dbReference type="Pfam" id="PF05159">
    <property type="entry name" value="Capsule_synth"/>
    <property type="match status" value="1"/>
</dbReference>
<comment type="caution">
    <text evidence="1">The sequence shown here is derived from an EMBL/GenBank/DDBJ whole genome shotgun (WGS) entry which is preliminary data.</text>
</comment>
<proteinExistence type="predicted"/>
<dbReference type="InterPro" id="IPR007833">
    <property type="entry name" value="Capsule_polysaccharide_synth"/>
</dbReference>
<protein>
    <recommendedName>
        <fullName evidence="3">Capsule polysaccharide biosynthesis protein</fullName>
    </recommendedName>
</protein>
<gene>
    <name evidence="1" type="ORF">RQM59_01935</name>
</gene>
<dbReference type="RefSeq" id="WP_349240370.1">
    <property type="nucleotide sequence ID" value="NZ_JAVTTO010000001.1"/>
</dbReference>
<dbReference type="EMBL" id="JAVTTO010000001">
    <property type="protein sequence ID" value="MDT7831118.1"/>
    <property type="molecule type" value="Genomic_DNA"/>
</dbReference>
<dbReference type="Proteomes" id="UP001257277">
    <property type="component" value="Unassembled WGS sequence"/>
</dbReference>
<organism evidence="1 2">
    <name type="scientific">Asprobacillus argus</name>
    <dbReference type="NCBI Taxonomy" id="3076534"/>
    <lineage>
        <taxon>Bacteria</taxon>
        <taxon>Pseudomonadati</taxon>
        <taxon>Bacteroidota</taxon>
        <taxon>Flavobacteriia</taxon>
        <taxon>Flavobacteriales</taxon>
        <taxon>Flavobacteriaceae</taxon>
        <taxon>Asprobacillus</taxon>
    </lineage>
</organism>
<evidence type="ECO:0000313" key="1">
    <source>
        <dbReference type="EMBL" id="MDT7831118.1"/>
    </source>
</evidence>
<accession>A0ABU3LCI9</accession>